<evidence type="ECO:0000256" key="1">
    <source>
        <dbReference type="SAM" id="Phobius"/>
    </source>
</evidence>
<dbReference type="AlphaFoldDB" id="A0A396SB91"/>
<evidence type="ECO:0000313" key="3">
    <source>
        <dbReference type="Proteomes" id="UP000265692"/>
    </source>
</evidence>
<evidence type="ECO:0000313" key="2">
    <source>
        <dbReference type="EMBL" id="RHW38300.1"/>
    </source>
</evidence>
<keyword evidence="1" id="KW-0812">Transmembrane</keyword>
<accession>A0A396SB91</accession>
<keyword evidence="1" id="KW-1133">Transmembrane helix</keyword>
<dbReference type="Proteomes" id="UP000265692">
    <property type="component" value="Unassembled WGS sequence"/>
</dbReference>
<comment type="caution">
    <text evidence="2">The sequence shown here is derived from an EMBL/GenBank/DDBJ whole genome shotgun (WGS) entry which is preliminary data.</text>
</comment>
<sequence>MLKLFTNLCAMLIVFGIILTVASIYTNISVWYGIEMTKGAGTLFIMFLFMHLLEEQKKANEQQRTIVE</sequence>
<name>A0A396SB91_9BACL</name>
<dbReference type="EMBL" id="QWEI01000002">
    <property type="protein sequence ID" value="RHW38300.1"/>
    <property type="molecule type" value="Genomic_DNA"/>
</dbReference>
<protein>
    <submittedName>
        <fullName evidence="2">Uncharacterized protein</fullName>
    </submittedName>
</protein>
<reference evidence="2 3" key="1">
    <citation type="submission" date="2018-08" db="EMBL/GenBank/DDBJ databases">
        <title>Lysinibacillus sp. YLB-03 draft genome sequence.</title>
        <authorList>
            <person name="Yu L."/>
        </authorList>
    </citation>
    <scope>NUCLEOTIDE SEQUENCE [LARGE SCALE GENOMIC DNA]</scope>
    <source>
        <strain evidence="2 3">YLB-03</strain>
    </source>
</reference>
<keyword evidence="3" id="KW-1185">Reference proteome</keyword>
<organism evidence="2 3">
    <name type="scientific">Ureibacillus yapensis</name>
    <dbReference type="NCBI Taxonomy" id="2304605"/>
    <lineage>
        <taxon>Bacteria</taxon>
        <taxon>Bacillati</taxon>
        <taxon>Bacillota</taxon>
        <taxon>Bacilli</taxon>
        <taxon>Bacillales</taxon>
        <taxon>Caryophanaceae</taxon>
        <taxon>Ureibacillus</taxon>
    </lineage>
</organism>
<keyword evidence="1" id="KW-0472">Membrane</keyword>
<dbReference type="RefSeq" id="WP_118875335.1">
    <property type="nucleotide sequence ID" value="NZ_QWEI01000002.1"/>
</dbReference>
<feature type="transmembrane region" description="Helical" evidence="1">
    <location>
        <begin position="31"/>
        <end position="53"/>
    </location>
</feature>
<dbReference type="OrthoDB" id="2738944at2"/>
<gene>
    <name evidence="2" type="ORF">D1B33_05275</name>
</gene>
<proteinExistence type="predicted"/>
<feature type="transmembrane region" description="Helical" evidence="1">
    <location>
        <begin position="7"/>
        <end position="25"/>
    </location>
</feature>